<feature type="transmembrane region" description="Helical" evidence="5">
    <location>
        <begin position="331"/>
        <end position="353"/>
    </location>
</feature>
<evidence type="ECO:0000256" key="5">
    <source>
        <dbReference type="SAM" id="Phobius"/>
    </source>
</evidence>
<dbReference type="PANTHER" id="PTHR19229">
    <property type="entry name" value="ATP-BINDING CASSETTE TRANSPORTER SUBFAMILY A ABCA"/>
    <property type="match status" value="1"/>
</dbReference>
<gene>
    <name evidence="7" type="ORF">NP493_1553g00020</name>
</gene>
<feature type="transmembrane region" description="Helical" evidence="5">
    <location>
        <begin position="241"/>
        <end position="258"/>
    </location>
</feature>
<dbReference type="InterPro" id="IPR013525">
    <property type="entry name" value="ABC2_TM"/>
</dbReference>
<sequence length="494" mass="56395">MGKLWRQFKALTWKNYRVYRKKPFTFCGIVIGPTIVSLLTVFLNRKRIVTATSELWVPESPDLCLNHRSTYCSMDGKQLHVYYAPNVNVTRCIMARIKETHKHKIDITGFANESVMIDKLHAMCGDYLCGIIGGVVFSNLPRDGDTLPTHVRYKIRMRSEGSVSARYSVLPYLKYPSCRRREKGDYFDSGFLFLQHRIDLGIIAALAPAVNITRLHVDMQRFPHPAYDTIEDEESYDPEGAVVRIFLVTFAMCTCLVAKDVTYDKLSRMQVFLNLAGVSTWLQWAVWFVNYYFAYLVTAAIVTAAMKINMSNNMPDGTQQHYYSIVGDMDASLLFLLISLYLLALIAFSFLVSVFFTRATTATCVTVMIVFALVTPARILMDNIPQPFTALIVVCLCFPSCLLYALHIIDEFRTTGIPLGWNNVNHYVTVVEEFTLLYLLLLLLFDAIMYMTIALYLNSVLPGKYGLRKPWYFPLMVSNVRQSMSMIDVLNEIS</sequence>
<reference evidence="7" key="1">
    <citation type="journal article" date="2023" name="Mol. Biol. Evol.">
        <title>Third-Generation Sequencing Reveals the Adaptive Role of the Epigenome in Three Deep-Sea Polychaetes.</title>
        <authorList>
            <person name="Perez M."/>
            <person name="Aroh O."/>
            <person name="Sun Y."/>
            <person name="Lan Y."/>
            <person name="Juniper S.K."/>
            <person name="Young C.R."/>
            <person name="Angers B."/>
            <person name="Qian P.Y."/>
        </authorList>
    </citation>
    <scope>NUCLEOTIDE SEQUENCE</scope>
    <source>
        <strain evidence="7">R07B-5</strain>
    </source>
</reference>
<feature type="transmembrane region" description="Helical" evidence="5">
    <location>
        <begin position="436"/>
        <end position="458"/>
    </location>
</feature>
<accession>A0AAD9K0N2</accession>
<evidence type="ECO:0000313" key="7">
    <source>
        <dbReference type="EMBL" id="KAK2161908.1"/>
    </source>
</evidence>
<keyword evidence="2 5" id="KW-0812">Transmembrane</keyword>
<organism evidence="7 8">
    <name type="scientific">Ridgeia piscesae</name>
    <name type="common">Tubeworm</name>
    <dbReference type="NCBI Taxonomy" id="27915"/>
    <lineage>
        <taxon>Eukaryota</taxon>
        <taxon>Metazoa</taxon>
        <taxon>Spiralia</taxon>
        <taxon>Lophotrochozoa</taxon>
        <taxon>Annelida</taxon>
        <taxon>Polychaeta</taxon>
        <taxon>Sedentaria</taxon>
        <taxon>Canalipalpata</taxon>
        <taxon>Sabellida</taxon>
        <taxon>Siboglinidae</taxon>
        <taxon>Ridgeia</taxon>
    </lineage>
</organism>
<keyword evidence="8" id="KW-1185">Reference proteome</keyword>
<evidence type="ECO:0000259" key="6">
    <source>
        <dbReference type="Pfam" id="PF12698"/>
    </source>
</evidence>
<comment type="caution">
    <text evidence="7">The sequence shown here is derived from an EMBL/GenBank/DDBJ whole genome shotgun (WGS) entry which is preliminary data.</text>
</comment>
<dbReference type="PANTHER" id="PTHR19229:SF250">
    <property type="entry name" value="ABC TRANSPORTER DOMAIN-CONTAINING PROTEIN-RELATED"/>
    <property type="match status" value="1"/>
</dbReference>
<dbReference type="AlphaFoldDB" id="A0AAD9K0N2"/>
<evidence type="ECO:0000256" key="3">
    <source>
        <dbReference type="ARBA" id="ARBA00022989"/>
    </source>
</evidence>
<protein>
    <recommendedName>
        <fullName evidence="6">ABC-2 type transporter transmembrane domain-containing protein</fullName>
    </recommendedName>
</protein>
<feature type="transmembrane region" description="Helical" evidence="5">
    <location>
        <begin position="388"/>
        <end position="409"/>
    </location>
</feature>
<feature type="domain" description="ABC-2 type transporter transmembrane" evidence="6">
    <location>
        <begin position="241"/>
        <end position="445"/>
    </location>
</feature>
<dbReference type="GO" id="GO:0140359">
    <property type="term" value="F:ABC-type transporter activity"/>
    <property type="evidence" value="ECO:0007669"/>
    <property type="project" value="InterPro"/>
</dbReference>
<feature type="transmembrane region" description="Helical" evidence="5">
    <location>
        <begin position="292"/>
        <end position="310"/>
    </location>
</feature>
<dbReference type="GO" id="GO:0016020">
    <property type="term" value="C:membrane"/>
    <property type="evidence" value="ECO:0007669"/>
    <property type="project" value="UniProtKB-SubCell"/>
</dbReference>
<keyword evidence="3 5" id="KW-1133">Transmembrane helix</keyword>
<name>A0AAD9K0N2_RIDPI</name>
<dbReference type="Proteomes" id="UP001209878">
    <property type="component" value="Unassembled WGS sequence"/>
</dbReference>
<evidence type="ECO:0000256" key="4">
    <source>
        <dbReference type="ARBA" id="ARBA00023136"/>
    </source>
</evidence>
<feature type="transmembrane region" description="Helical" evidence="5">
    <location>
        <begin position="359"/>
        <end position="381"/>
    </location>
</feature>
<proteinExistence type="predicted"/>
<dbReference type="InterPro" id="IPR026082">
    <property type="entry name" value="ABCA"/>
</dbReference>
<dbReference type="GO" id="GO:0005319">
    <property type="term" value="F:lipid transporter activity"/>
    <property type="evidence" value="ECO:0007669"/>
    <property type="project" value="TreeGrafter"/>
</dbReference>
<feature type="transmembrane region" description="Helical" evidence="5">
    <location>
        <begin position="24"/>
        <end position="43"/>
    </location>
</feature>
<dbReference type="EMBL" id="JAODUO010001553">
    <property type="protein sequence ID" value="KAK2161908.1"/>
    <property type="molecule type" value="Genomic_DNA"/>
</dbReference>
<evidence type="ECO:0000256" key="1">
    <source>
        <dbReference type="ARBA" id="ARBA00004141"/>
    </source>
</evidence>
<comment type="subcellular location">
    <subcellularLocation>
        <location evidence="1">Membrane</location>
        <topology evidence="1">Multi-pass membrane protein</topology>
    </subcellularLocation>
</comment>
<evidence type="ECO:0000313" key="8">
    <source>
        <dbReference type="Proteomes" id="UP001209878"/>
    </source>
</evidence>
<evidence type="ECO:0000256" key="2">
    <source>
        <dbReference type="ARBA" id="ARBA00022692"/>
    </source>
</evidence>
<dbReference type="Pfam" id="PF12698">
    <property type="entry name" value="ABC2_membrane_3"/>
    <property type="match status" value="1"/>
</dbReference>
<keyword evidence="4 5" id="KW-0472">Membrane</keyword>